<dbReference type="InterPro" id="IPR003349">
    <property type="entry name" value="JmjN"/>
</dbReference>
<dbReference type="SMART" id="SM00558">
    <property type="entry name" value="JmjC"/>
    <property type="match status" value="1"/>
</dbReference>
<keyword evidence="4" id="KW-0677">Repeat</keyword>
<dbReference type="Pfam" id="PF02373">
    <property type="entry name" value="JmjC"/>
    <property type="match status" value="1"/>
</dbReference>
<dbReference type="SUPFAM" id="SSF57667">
    <property type="entry name" value="beta-beta-alpha zinc fingers"/>
    <property type="match status" value="2"/>
</dbReference>
<evidence type="ECO:0000256" key="9">
    <source>
        <dbReference type="ARBA" id="ARBA00023002"/>
    </source>
</evidence>
<sequence length="1203" mass="134816">MAAGTSSPEVLPWLKSLPVAPEYHPTLSEFKDPIAYILKIEPEASRYGICKIVPPLPAAPKPTAIANLNHSFSARSPAGDPTFTTRQQQIGFCPRRLRPVQKPVWQSGNRYTLSQFEAKARGFERAHLRKSCRKISSSSLSPLKVESLFWEAAADKPFSVEYANDMPGSGFDQLRNEESAAANVGETGWNMRGVARAKGSLLRFMKEEIPGVTSPMVYVAMMYSWFAWHVEDHDLHSMNYLHMGAGKTWYGVPRDAALAFEEVVRVHGYGGEVNALITFATLAEKTTVMSPEVLIGLGIPCCRLVQNAGEFVVTFPGSYHSGFSHGFNCGEASNIATPKWLRVAKEAAVRRAATNCPPMVSHYQLLYALALSLFLRSPANAIPTPKSSRLREKLRSAGEIMVKETFVQNVISINELLTILLDDYSSCVILPQSTSDNPLFSDLQLNSQIKVKPRIALGLRSEETKEEKSASDHTVGLSRIWTRSLSGFSAEEENTLTVYRRRKLTTSNISNFGASEFHNSTHESKNLVEKKDDKLLSNAYLDQGLLSCVSCGILSYACVAIIRPKEAAIRYLMSRDYNSFDDQVVRFDANCSLDNGSSRKIFESDFDSNFGNRDRIHSSVQLSVVHEGSRSDAKVDCGLSALDLLVSAYGELSDSEEDPFHHLGVETVGCDSRDSLIANCQNMESGIDLTRCAGNNLLAETSKYVNCCSKLTRSDRQGFLCGGKTGFPANNQHENINGVMQSVLIDDTEKNTNSIVKHADQVFLKSHDMKIRKLEAGSTGNCVSSFSDSTITGSTVSITSSNMDDSMKNSCTTAEQEPDKDSARMHVFCLEHAVEVEKQLRLIGGANIMLLCHPEYPEIESEAKVRAEELGLNYQWKEVHYREASKEDKEKIRLAIEDEQAIPCNSDWAVKLGINLYYSVKLSQSPLYRKQLPYNAVIYKSFAQKLPSKQKISGRVAQRPKKITVAGKWCGKVWMSNQVHPILANQNLLDDEQNADQNSDSHTDRENENQSIVARRTSSKNKAKDRRKSTKKRKRSSKSRSRTNVEPPSMRLRKQWKTSEEASTKKKLRKKTEKAPAIAPEQDREYMCDIEGCNMSFAKKHDLTTHKRNVCPEKGCGKKFFSHKYLLQHRKVHVDDRPLKCPWKGCKVTFKWAWARTEHIRVHTGERPYVCEESNCGLTFRFVSDFSRHKRKTGHYSAKKSRG</sequence>
<gene>
    <name evidence="19" type="primary">REF6</name>
    <name evidence="19" type="ORF">AXF42_Ash006171</name>
</gene>
<evidence type="ECO:0000256" key="3">
    <source>
        <dbReference type="ARBA" id="ARBA00022723"/>
    </source>
</evidence>
<dbReference type="SMART" id="SM00355">
    <property type="entry name" value="ZnF_C2H2"/>
    <property type="match status" value="4"/>
</dbReference>
<keyword evidence="20" id="KW-1185">Reference proteome</keyword>
<dbReference type="PROSITE" id="PS00028">
    <property type="entry name" value="ZINC_FINGER_C2H2_1"/>
    <property type="match status" value="3"/>
</dbReference>
<keyword evidence="12" id="KW-0804">Transcription</keyword>
<feature type="compositionally biased region" description="Basic residues" evidence="15">
    <location>
        <begin position="1017"/>
        <end position="1041"/>
    </location>
</feature>
<evidence type="ECO:0000256" key="13">
    <source>
        <dbReference type="ARBA" id="ARBA00023242"/>
    </source>
</evidence>
<comment type="subcellular location">
    <subcellularLocation>
        <location evidence="2">Nucleus</location>
    </subcellularLocation>
</comment>
<dbReference type="GO" id="GO:0032259">
    <property type="term" value="P:methylation"/>
    <property type="evidence" value="ECO:0007669"/>
    <property type="project" value="UniProtKB-KW"/>
</dbReference>
<keyword evidence="9 19" id="KW-0560">Oxidoreductase</keyword>
<dbReference type="GO" id="GO:0008270">
    <property type="term" value="F:zinc ion binding"/>
    <property type="evidence" value="ECO:0007669"/>
    <property type="project" value="UniProtKB-KW"/>
</dbReference>
<name>A0A2I0B0F4_9ASPA</name>
<feature type="domain" description="C2H2-type" evidence="16">
    <location>
        <begin position="1109"/>
        <end position="1138"/>
    </location>
</feature>
<dbReference type="Gene3D" id="3.30.160.60">
    <property type="entry name" value="Classic Zinc Finger"/>
    <property type="match status" value="3"/>
</dbReference>
<evidence type="ECO:0000256" key="6">
    <source>
        <dbReference type="ARBA" id="ARBA00022833"/>
    </source>
</evidence>
<feature type="domain" description="C2H2-type" evidence="16">
    <location>
        <begin position="1086"/>
        <end position="1110"/>
    </location>
</feature>
<keyword evidence="6" id="KW-0862">Zinc</keyword>
<evidence type="ECO:0000256" key="5">
    <source>
        <dbReference type="ARBA" id="ARBA00022771"/>
    </source>
</evidence>
<feature type="domain" description="JmjC" evidence="18">
    <location>
        <begin position="183"/>
        <end position="352"/>
    </location>
</feature>
<dbReference type="AlphaFoldDB" id="A0A2I0B0F4"/>
<evidence type="ECO:0000313" key="19">
    <source>
        <dbReference type="EMBL" id="PKA61274.1"/>
    </source>
</evidence>
<dbReference type="SUPFAM" id="SSF51197">
    <property type="entry name" value="Clavaminate synthase-like"/>
    <property type="match status" value="1"/>
</dbReference>
<comment type="cofactor">
    <cofactor evidence="1">
        <name>Fe(2+)</name>
        <dbReference type="ChEBI" id="CHEBI:29033"/>
    </cofactor>
</comment>
<dbReference type="PROSITE" id="PS51183">
    <property type="entry name" value="JMJN"/>
    <property type="match status" value="1"/>
</dbReference>
<evidence type="ECO:0000259" key="17">
    <source>
        <dbReference type="PROSITE" id="PS51183"/>
    </source>
</evidence>
<feature type="region of interest" description="Disordered" evidence="15">
    <location>
        <begin position="993"/>
        <end position="1077"/>
    </location>
</feature>
<evidence type="ECO:0000256" key="2">
    <source>
        <dbReference type="ARBA" id="ARBA00004123"/>
    </source>
</evidence>
<keyword evidence="19" id="KW-0489">Methyltransferase</keyword>
<evidence type="ECO:0000256" key="11">
    <source>
        <dbReference type="ARBA" id="ARBA00023015"/>
    </source>
</evidence>
<dbReference type="EC" id="1.14.11.-" evidence="19"/>
<keyword evidence="5 14" id="KW-0863">Zinc-finger</keyword>
<dbReference type="SMART" id="SM00545">
    <property type="entry name" value="JmjN"/>
    <property type="match status" value="1"/>
</dbReference>
<dbReference type="InterPro" id="IPR036236">
    <property type="entry name" value="Znf_C2H2_sf"/>
</dbReference>
<evidence type="ECO:0000256" key="7">
    <source>
        <dbReference type="ARBA" id="ARBA00022853"/>
    </source>
</evidence>
<dbReference type="InterPro" id="IPR003347">
    <property type="entry name" value="JmjC_dom"/>
</dbReference>
<dbReference type="FunFam" id="2.60.120.650:FF:000023">
    <property type="entry name" value="Probable lysine-specific demethylase ELF6"/>
    <property type="match status" value="1"/>
</dbReference>
<dbReference type="Pfam" id="PF02375">
    <property type="entry name" value="JmjN"/>
    <property type="match status" value="1"/>
</dbReference>
<keyword evidence="10" id="KW-0408">Iron</keyword>
<dbReference type="Gene3D" id="2.60.120.650">
    <property type="entry name" value="Cupin"/>
    <property type="match status" value="1"/>
</dbReference>
<evidence type="ECO:0000313" key="20">
    <source>
        <dbReference type="Proteomes" id="UP000236161"/>
    </source>
</evidence>
<dbReference type="Proteomes" id="UP000236161">
    <property type="component" value="Unassembled WGS sequence"/>
</dbReference>
<dbReference type="InterPro" id="IPR013087">
    <property type="entry name" value="Znf_C2H2_type"/>
</dbReference>
<accession>A0A2I0B0F4</accession>
<keyword evidence="13" id="KW-0539">Nucleus</keyword>
<feature type="domain" description="JmjN" evidence="17">
    <location>
        <begin position="20"/>
        <end position="61"/>
    </location>
</feature>
<feature type="compositionally biased region" description="Basic and acidic residues" evidence="15">
    <location>
        <begin position="999"/>
        <end position="1008"/>
    </location>
</feature>
<dbReference type="PROSITE" id="PS50157">
    <property type="entry name" value="ZINC_FINGER_C2H2_2"/>
    <property type="match status" value="4"/>
</dbReference>
<dbReference type="PROSITE" id="PS51184">
    <property type="entry name" value="JMJC"/>
    <property type="match status" value="1"/>
</dbReference>
<reference evidence="19 20" key="1">
    <citation type="journal article" date="2017" name="Nature">
        <title>The Apostasia genome and the evolution of orchids.</title>
        <authorList>
            <person name="Zhang G.Q."/>
            <person name="Liu K.W."/>
            <person name="Li Z."/>
            <person name="Lohaus R."/>
            <person name="Hsiao Y.Y."/>
            <person name="Niu S.C."/>
            <person name="Wang J.Y."/>
            <person name="Lin Y.C."/>
            <person name="Xu Q."/>
            <person name="Chen L.J."/>
            <person name="Yoshida K."/>
            <person name="Fujiwara S."/>
            <person name="Wang Z.W."/>
            <person name="Zhang Y.Q."/>
            <person name="Mitsuda N."/>
            <person name="Wang M."/>
            <person name="Liu G.H."/>
            <person name="Pecoraro L."/>
            <person name="Huang H.X."/>
            <person name="Xiao X.J."/>
            <person name="Lin M."/>
            <person name="Wu X.Y."/>
            <person name="Wu W.L."/>
            <person name="Chen Y.Y."/>
            <person name="Chang S.B."/>
            <person name="Sakamoto S."/>
            <person name="Ohme-Takagi M."/>
            <person name="Yagi M."/>
            <person name="Zeng S.J."/>
            <person name="Shen C.Y."/>
            <person name="Yeh C.M."/>
            <person name="Luo Y.B."/>
            <person name="Tsai W.C."/>
            <person name="Van de Peer Y."/>
            <person name="Liu Z.J."/>
        </authorList>
    </citation>
    <scope>NUCLEOTIDE SEQUENCE [LARGE SCALE GENOMIC DNA]</scope>
    <source>
        <strain evidence="20">cv. Shenzhen</strain>
        <tissue evidence="19">Stem</tissue>
    </source>
</reference>
<evidence type="ECO:0000256" key="15">
    <source>
        <dbReference type="SAM" id="MobiDB-lite"/>
    </source>
</evidence>
<dbReference type="GO" id="GO:0040029">
    <property type="term" value="P:epigenetic regulation of gene expression"/>
    <property type="evidence" value="ECO:0007669"/>
    <property type="project" value="UniProtKB-ARBA"/>
</dbReference>
<dbReference type="GO" id="GO:0008168">
    <property type="term" value="F:methyltransferase activity"/>
    <property type="evidence" value="ECO:0007669"/>
    <property type="project" value="UniProtKB-KW"/>
</dbReference>
<dbReference type="GO" id="GO:0005634">
    <property type="term" value="C:nucleus"/>
    <property type="evidence" value="ECO:0007669"/>
    <property type="project" value="UniProtKB-SubCell"/>
</dbReference>
<keyword evidence="7" id="KW-0156">Chromatin regulator</keyword>
<keyword evidence="3" id="KW-0479">Metal-binding</keyword>
<proteinExistence type="predicted"/>
<dbReference type="OrthoDB" id="9547406at2759"/>
<evidence type="ECO:0000256" key="8">
    <source>
        <dbReference type="ARBA" id="ARBA00022964"/>
    </source>
</evidence>
<evidence type="ECO:0000259" key="16">
    <source>
        <dbReference type="PROSITE" id="PS50157"/>
    </source>
</evidence>
<evidence type="ECO:0000256" key="4">
    <source>
        <dbReference type="ARBA" id="ARBA00022737"/>
    </source>
</evidence>
<protein>
    <submittedName>
        <fullName evidence="19">Lysine-specific demethylase REF6</fullName>
        <ecNumber evidence="19">1.14.11.-</ecNumber>
    </submittedName>
</protein>
<dbReference type="EMBL" id="KZ451932">
    <property type="protein sequence ID" value="PKA61274.1"/>
    <property type="molecule type" value="Genomic_DNA"/>
</dbReference>
<dbReference type="GO" id="GO:0034647">
    <property type="term" value="F:histone H3K4me/H3K4me2/H3K4me3 demethylase activity"/>
    <property type="evidence" value="ECO:0007669"/>
    <property type="project" value="TreeGrafter"/>
</dbReference>
<dbReference type="FunFam" id="3.30.160.60:FF:000747">
    <property type="entry name" value="Probable lysine-specific demethylase ELF6"/>
    <property type="match status" value="1"/>
</dbReference>
<evidence type="ECO:0000256" key="10">
    <source>
        <dbReference type="ARBA" id="ARBA00023004"/>
    </source>
</evidence>
<dbReference type="PANTHER" id="PTHR10694:SF38">
    <property type="entry name" value="LYSINE-SPECIFIC DEMETHYLASE REF6"/>
    <property type="match status" value="1"/>
</dbReference>
<evidence type="ECO:0000256" key="14">
    <source>
        <dbReference type="PROSITE-ProRule" id="PRU00042"/>
    </source>
</evidence>
<evidence type="ECO:0000256" key="12">
    <source>
        <dbReference type="ARBA" id="ARBA00023163"/>
    </source>
</evidence>
<organism evidence="19 20">
    <name type="scientific">Apostasia shenzhenica</name>
    <dbReference type="NCBI Taxonomy" id="1088818"/>
    <lineage>
        <taxon>Eukaryota</taxon>
        <taxon>Viridiplantae</taxon>
        <taxon>Streptophyta</taxon>
        <taxon>Embryophyta</taxon>
        <taxon>Tracheophyta</taxon>
        <taxon>Spermatophyta</taxon>
        <taxon>Magnoliopsida</taxon>
        <taxon>Liliopsida</taxon>
        <taxon>Asparagales</taxon>
        <taxon>Orchidaceae</taxon>
        <taxon>Apostasioideae</taxon>
        <taxon>Apostasia</taxon>
    </lineage>
</organism>
<keyword evidence="11" id="KW-0805">Transcription regulation</keyword>
<evidence type="ECO:0000259" key="18">
    <source>
        <dbReference type="PROSITE" id="PS51184"/>
    </source>
</evidence>
<dbReference type="PANTHER" id="PTHR10694">
    <property type="entry name" value="LYSINE-SPECIFIC DEMETHYLASE"/>
    <property type="match status" value="1"/>
</dbReference>
<dbReference type="GO" id="GO:0000785">
    <property type="term" value="C:chromatin"/>
    <property type="evidence" value="ECO:0007669"/>
    <property type="project" value="TreeGrafter"/>
</dbReference>
<dbReference type="STRING" id="1088818.A0A2I0B0F4"/>
<keyword evidence="19" id="KW-0808">Transferase</keyword>
<keyword evidence="8" id="KW-0223">Dioxygenase</keyword>
<feature type="domain" description="C2H2-type" evidence="16">
    <location>
        <begin position="1139"/>
        <end position="1168"/>
    </location>
</feature>
<evidence type="ECO:0000256" key="1">
    <source>
        <dbReference type="ARBA" id="ARBA00001954"/>
    </source>
</evidence>
<feature type="domain" description="C2H2-type" evidence="16">
    <location>
        <begin position="1169"/>
        <end position="1200"/>
    </location>
</feature>